<organism evidence="1 2">
    <name type="scientific">Smallanthus sonchifolius</name>
    <dbReference type="NCBI Taxonomy" id="185202"/>
    <lineage>
        <taxon>Eukaryota</taxon>
        <taxon>Viridiplantae</taxon>
        <taxon>Streptophyta</taxon>
        <taxon>Embryophyta</taxon>
        <taxon>Tracheophyta</taxon>
        <taxon>Spermatophyta</taxon>
        <taxon>Magnoliopsida</taxon>
        <taxon>eudicotyledons</taxon>
        <taxon>Gunneridae</taxon>
        <taxon>Pentapetalae</taxon>
        <taxon>asterids</taxon>
        <taxon>campanulids</taxon>
        <taxon>Asterales</taxon>
        <taxon>Asteraceae</taxon>
        <taxon>Asteroideae</taxon>
        <taxon>Heliantheae alliance</taxon>
        <taxon>Millerieae</taxon>
        <taxon>Smallanthus</taxon>
    </lineage>
</organism>
<comment type="caution">
    <text evidence="1">The sequence shown here is derived from an EMBL/GenBank/DDBJ whole genome shotgun (WGS) entry which is preliminary data.</text>
</comment>
<evidence type="ECO:0000313" key="2">
    <source>
        <dbReference type="Proteomes" id="UP001056120"/>
    </source>
</evidence>
<dbReference type="EMBL" id="CM042044">
    <property type="protein sequence ID" value="KAI3687955.1"/>
    <property type="molecule type" value="Genomic_DNA"/>
</dbReference>
<keyword evidence="2" id="KW-1185">Reference proteome</keyword>
<reference evidence="2" key="1">
    <citation type="journal article" date="2022" name="Mol. Ecol. Resour.">
        <title>The genomes of chicory, endive, great burdock and yacon provide insights into Asteraceae palaeo-polyploidization history and plant inulin production.</title>
        <authorList>
            <person name="Fan W."/>
            <person name="Wang S."/>
            <person name="Wang H."/>
            <person name="Wang A."/>
            <person name="Jiang F."/>
            <person name="Liu H."/>
            <person name="Zhao H."/>
            <person name="Xu D."/>
            <person name="Zhang Y."/>
        </authorList>
    </citation>
    <scope>NUCLEOTIDE SEQUENCE [LARGE SCALE GENOMIC DNA]</scope>
    <source>
        <strain evidence="2">cv. Yunnan</strain>
    </source>
</reference>
<accession>A0ACB8YVB5</accession>
<gene>
    <name evidence="1" type="ORF">L1987_81660</name>
</gene>
<sequence length="102" mass="10815">MQSRGFGSEFRFSETSGGAAATGSDPFGGADDDDVSLLENWRSRGATTSILSEGKEGVFAKKIAENESRPEGLPPSQGGKYVGFGSSPNIDKNIEDQSNYFI</sequence>
<dbReference type="Proteomes" id="UP001056120">
    <property type="component" value="Linkage Group LG27"/>
</dbReference>
<reference evidence="1 2" key="2">
    <citation type="journal article" date="2022" name="Mol. Ecol. Resour.">
        <title>The genomes of chicory, endive, great burdock and yacon provide insights into Asteraceae paleo-polyploidization history and plant inulin production.</title>
        <authorList>
            <person name="Fan W."/>
            <person name="Wang S."/>
            <person name="Wang H."/>
            <person name="Wang A."/>
            <person name="Jiang F."/>
            <person name="Liu H."/>
            <person name="Zhao H."/>
            <person name="Xu D."/>
            <person name="Zhang Y."/>
        </authorList>
    </citation>
    <scope>NUCLEOTIDE SEQUENCE [LARGE SCALE GENOMIC DNA]</scope>
    <source>
        <strain evidence="2">cv. Yunnan</strain>
        <tissue evidence="1">Leaves</tissue>
    </source>
</reference>
<proteinExistence type="predicted"/>
<name>A0ACB8YVB5_9ASTR</name>
<evidence type="ECO:0000313" key="1">
    <source>
        <dbReference type="EMBL" id="KAI3687955.1"/>
    </source>
</evidence>
<protein>
    <submittedName>
        <fullName evidence="1">Uncharacterized protein</fullName>
    </submittedName>
</protein>